<reference evidence="1 2" key="1">
    <citation type="submission" date="2017-04" db="EMBL/GenBank/DDBJ databases">
        <authorList>
            <person name="Afonso C.L."/>
            <person name="Miller P.J."/>
            <person name="Scott M.A."/>
            <person name="Spackman E."/>
            <person name="Goraichik I."/>
            <person name="Dimitrov K.M."/>
            <person name="Suarez D.L."/>
            <person name="Swayne D.E."/>
        </authorList>
    </citation>
    <scope>NUCLEOTIDE SEQUENCE [LARGE SCALE GENOMIC DNA]</scope>
    <source>
        <strain evidence="2">XA(T)</strain>
    </source>
</reference>
<dbReference type="InterPro" id="IPR025339">
    <property type="entry name" value="DUF4245"/>
</dbReference>
<dbReference type="Pfam" id="PF14030">
    <property type="entry name" value="DUF4245"/>
    <property type="match status" value="1"/>
</dbReference>
<dbReference type="STRING" id="1619308.B5808_11275"/>
<dbReference type="RefSeq" id="WP_085019877.1">
    <property type="nucleotide sequence ID" value="NZ_BMHD01000001.1"/>
</dbReference>
<evidence type="ECO:0000313" key="1">
    <source>
        <dbReference type="EMBL" id="ARJ05739.1"/>
    </source>
</evidence>
<organism evidence="1 2">
    <name type="scientific">Cnuibacter physcomitrellae</name>
    <dbReference type="NCBI Taxonomy" id="1619308"/>
    <lineage>
        <taxon>Bacteria</taxon>
        <taxon>Bacillati</taxon>
        <taxon>Actinomycetota</taxon>
        <taxon>Actinomycetes</taxon>
        <taxon>Micrococcales</taxon>
        <taxon>Microbacteriaceae</taxon>
        <taxon>Cnuibacter</taxon>
    </lineage>
</organism>
<name>A0A1X9LRG6_9MICO</name>
<protein>
    <submittedName>
        <fullName evidence="1">Uncharacterized protein</fullName>
    </submittedName>
</protein>
<dbReference type="KEGG" id="cphy:B5808_11275"/>
<sequence>MANASKPIVAELGRPETPEETAARQAEQSRLYRQRKTLNNLVLSLLVTVGLVVVIVLAVPRPATVERDPVDYAQVAQSVQSSMPVPLAVPTLPEGWTSNAAELRGGGADGVASWYVGLLTPGDSPQYVGLTQALDSNPTWLAQQLGDSVAAGTVDLGGVTWTVFDNRGRSGDFGNNQYALEAESGRSTYIVAGTATPEEVQQVASSIASDVLAQPDASGD</sequence>
<keyword evidence="2" id="KW-1185">Reference proteome</keyword>
<proteinExistence type="predicted"/>
<evidence type="ECO:0000313" key="2">
    <source>
        <dbReference type="Proteomes" id="UP000192775"/>
    </source>
</evidence>
<gene>
    <name evidence="1" type="ORF">B5808_11275</name>
</gene>
<accession>A0A1X9LRG6</accession>
<dbReference type="Proteomes" id="UP000192775">
    <property type="component" value="Chromosome"/>
</dbReference>
<dbReference type="AlphaFoldDB" id="A0A1X9LRG6"/>
<dbReference type="EMBL" id="CP020715">
    <property type="protein sequence ID" value="ARJ05739.1"/>
    <property type="molecule type" value="Genomic_DNA"/>
</dbReference>